<dbReference type="Proteomes" id="UP000236732">
    <property type="component" value="Unassembled WGS sequence"/>
</dbReference>
<evidence type="ECO:0000313" key="1">
    <source>
        <dbReference type="EMBL" id="SEG90479.1"/>
    </source>
</evidence>
<protein>
    <submittedName>
        <fullName evidence="1">Uncharacterized protein</fullName>
    </submittedName>
</protein>
<name>A0A1H6DZF5_9ACTN</name>
<dbReference type="EMBL" id="FNVT01000007">
    <property type="protein sequence ID" value="SEG90479.1"/>
    <property type="molecule type" value="Genomic_DNA"/>
</dbReference>
<organism evidence="1 2">
    <name type="scientific">Nonomuraea solani</name>
    <dbReference type="NCBI Taxonomy" id="1144553"/>
    <lineage>
        <taxon>Bacteria</taxon>
        <taxon>Bacillati</taxon>
        <taxon>Actinomycetota</taxon>
        <taxon>Actinomycetes</taxon>
        <taxon>Streptosporangiales</taxon>
        <taxon>Streptosporangiaceae</taxon>
        <taxon>Nonomuraea</taxon>
    </lineage>
</organism>
<keyword evidence="2" id="KW-1185">Reference proteome</keyword>
<accession>A0A1H6DZF5</accession>
<evidence type="ECO:0000313" key="2">
    <source>
        <dbReference type="Proteomes" id="UP000236732"/>
    </source>
</evidence>
<reference evidence="1 2" key="1">
    <citation type="submission" date="2016-10" db="EMBL/GenBank/DDBJ databases">
        <authorList>
            <person name="de Groot N.N."/>
        </authorList>
    </citation>
    <scope>NUCLEOTIDE SEQUENCE [LARGE SCALE GENOMIC DNA]</scope>
    <source>
        <strain evidence="1 2">CGMCC 4.7037</strain>
    </source>
</reference>
<dbReference type="RefSeq" id="WP_200824222.1">
    <property type="nucleotide sequence ID" value="NZ_FNVT01000007.1"/>
</dbReference>
<proteinExistence type="predicted"/>
<sequence length="69" mass="6923">MNLSEPATESAGPRIDAMNAAGATVPGAGTPGRLGALDASQCPPAFSTPPEQVFAIVSPREDDEEAGRA</sequence>
<dbReference type="AlphaFoldDB" id="A0A1H6DZF5"/>
<dbReference type="Gene3D" id="3.40.50.12620">
    <property type="match status" value="1"/>
</dbReference>
<gene>
    <name evidence="1" type="ORF">SAMN05444920_10739</name>
</gene>